<dbReference type="Proteomes" id="UP001152320">
    <property type="component" value="Unassembled WGS sequence"/>
</dbReference>
<name>A0A9Q0YCZ6_HOLLE</name>
<dbReference type="EMBL" id="JAIZAY010000030">
    <property type="protein sequence ID" value="KAJ8019359.1"/>
    <property type="molecule type" value="Genomic_DNA"/>
</dbReference>
<keyword evidence="2" id="KW-1185">Reference proteome</keyword>
<proteinExistence type="predicted"/>
<protein>
    <submittedName>
        <fullName evidence="1">Uncharacterized protein</fullName>
    </submittedName>
</protein>
<comment type="caution">
    <text evidence="1">The sequence shown here is derived from an EMBL/GenBank/DDBJ whole genome shotgun (WGS) entry which is preliminary data.</text>
</comment>
<evidence type="ECO:0000313" key="1">
    <source>
        <dbReference type="EMBL" id="KAJ8019359.1"/>
    </source>
</evidence>
<accession>A0A9Q0YCZ6</accession>
<sequence length="118" mass="13704">MATTAVCVCHTRKKKTSEKLLKFSDRSWQTYVRCAKFWKECESGRFSLLARKTEPIWSKSIEDSGYENFRYHRTCYQDFTNKATIEGATKRRRLTDELKICAAAGAITFVLFIQQSGQ</sequence>
<dbReference type="AlphaFoldDB" id="A0A9Q0YCZ6"/>
<organism evidence="1 2">
    <name type="scientific">Holothuria leucospilota</name>
    <name type="common">Black long sea cucumber</name>
    <name type="synonym">Mertensiothuria leucospilota</name>
    <dbReference type="NCBI Taxonomy" id="206669"/>
    <lineage>
        <taxon>Eukaryota</taxon>
        <taxon>Metazoa</taxon>
        <taxon>Echinodermata</taxon>
        <taxon>Eleutherozoa</taxon>
        <taxon>Echinozoa</taxon>
        <taxon>Holothuroidea</taxon>
        <taxon>Aspidochirotacea</taxon>
        <taxon>Aspidochirotida</taxon>
        <taxon>Holothuriidae</taxon>
        <taxon>Holothuria</taxon>
    </lineage>
</organism>
<reference evidence="1" key="1">
    <citation type="submission" date="2021-10" db="EMBL/GenBank/DDBJ databases">
        <title>Tropical sea cucumber genome reveals ecological adaptation and Cuvierian tubules defense mechanism.</title>
        <authorList>
            <person name="Chen T."/>
        </authorList>
    </citation>
    <scope>NUCLEOTIDE SEQUENCE</scope>
    <source>
        <strain evidence="1">Nanhai2018</strain>
        <tissue evidence="1">Muscle</tissue>
    </source>
</reference>
<gene>
    <name evidence="1" type="ORF">HOLleu_42090</name>
</gene>
<evidence type="ECO:0000313" key="2">
    <source>
        <dbReference type="Proteomes" id="UP001152320"/>
    </source>
</evidence>